<gene>
    <name evidence="2" type="ORF">BA724_11600</name>
</gene>
<evidence type="ECO:0000256" key="1">
    <source>
        <dbReference type="SAM" id="Phobius"/>
    </source>
</evidence>
<dbReference type="Proteomes" id="UP000095658">
    <property type="component" value="Unassembled WGS sequence"/>
</dbReference>
<keyword evidence="1" id="KW-0472">Membrane</keyword>
<proteinExistence type="predicted"/>
<feature type="transmembrane region" description="Helical" evidence="1">
    <location>
        <begin position="7"/>
        <end position="26"/>
    </location>
</feature>
<reference evidence="2 3" key="1">
    <citation type="submission" date="2016-06" db="EMBL/GenBank/DDBJ databases">
        <title>Domibacillus iocasae genome sequencing.</title>
        <authorList>
            <person name="Verma A."/>
            <person name="Pal Y."/>
            <person name="Ojha A.K."/>
            <person name="Krishnamurthi S."/>
        </authorList>
    </citation>
    <scope>NUCLEOTIDE SEQUENCE [LARGE SCALE GENOMIC DNA]</scope>
    <source>
        <strain evidence="2 3">DSM 29979</strain>
    </source>
</reference>
<evidence type="ECO:0000313" key="2">
    <source>
        <dbReference type="EMBL" id="OES43737.1"/>
    </source>
</evidence>
<feature type="transmembrane region" description="Helical" evidence="1">
    <location>
        <begin position="32"/>
        <end position="51"/>
    </location>
</feature>
<name>A0A1E7DKV7_9BACI</name>
<protein>
    <recommendedName>
        <fullName evidence="4">YlaF family protein</fullName>
    </recommendedName>
</protein>
<sequence length="61" mass="6425">MPAIQWPFLGFAVLAAVCMIGIGIAIGEQSILGAVLSIILLLAVMGFGFSYKAKMRRAGKL</sequence>
<dbReference type="Pfam" id="PF17259">
    <property type="entry name" value="DUF5325"/>
    <property type="match status" value="1"/>
</dbReference>
<accession>A0A1E7DKV7</accession>
<evidence type="ECO:0008006" key="4">
    <source>
        <dbReference type="Google" id="ProtNLM"/>
    </source>
</evidence>
<dbReference type="EMBL" id="MAMP01000024">
    <property type="protein sequence ID" value="OES43737.1"/>
    <property type="molecule type" value="Genomic_DNA"/>
</dbReference>
<dbReference type="RefSeq" id="WP_069939517.1">
    <property type="nucleotide sequence ID" value="NZ_MAMP01000024.1"/>
</dbReference>
<dbReference type="OrthoDB" id="2679959at2"/>
<comment type="caution">
    <text evidence="2">The sequence shown here is derived from an EMBL/GenBank/DDBJ whole genome shotgun (WGS) entry which is preliminary data.</text>
</comment>
<keyword evidence="1" id="KW-1133">Transmembrane helix</keyword>
<evidence type="ECO:0000313" key="3">
    <source>
        <dbReference type="Proteomes" id="UP000095658"/>
    </source>
</evidence>
<dbReference type="InterPro" id="IPR035211">
    <property type="entry name" value="DUF5325"/>
</dbReference>
<organism evidence="2 3">
    <name type="scientific">Domibacillus iocasae</name>
    <dbReference type="NCBI Taxonomy" id="1714016"/>
    <lineage>
        <taxon>Bacteria</taxon>
        <taxon>Bacillati</taxon>
        <taxon>Bacillota</taxon>
        <taxon>Bacilli</taxon>
        <taxon>Bacillales</taxon>
        <taxon>Bacillaceae</taxon>
        <taxon>Domibacillus</taxon>
    </lineage>
</organism>
<dbReference type="STRING" id="1714016.BA724_11600"/>
<dbReference type="AlphaFoldDB" id="A0A1E7DKV7"/>
<keyword evidence="3" id="KW-1185">Reference proteome</keyword>
<keyword evidence="1" id="KW-0812">Transmembrane</keyword>